<evidence type="ECO:0000313" key="2">
    <source>
        <dbReference type="EMBL" id="QBZ66683.1"/>
    </source>
</evidence>
<feature type="non-terminal residue" evidence="2">
    <location>
        <position position="1"/>
    </location>
</feature>
<protein>
    <submittedName>
        <fullName evidence="2">Uncharacterized protein</fullName>
    </submittedName>
</protein>
<organism evidence="2 3">
    <name type="scientific">Pyricularia oryzae</name>
    <name type="common">Rice blast fungus</name>
    <name type="synonym">Magnaporthe oryzae</name>
    <dbReference type="NCBI Taxonomy" id="318829"/>
    <lineage>
        <taxon>Eukaryota</taxon>
        <taxon>Fungi</taxon>
        <taxon>Dikarya</taxon>
        <taxon>Ascomycota</taxon>
        <taxon>Pezizomycotina</taxon>
        <taxon>Sordariomycetes</taxon>
        <taxon>Sordariomycetidae</taxon>
        <taxon>Magnaporthales</taxon>
        <taxon>Pyriculariaceae</taxon>
        <taxon>Pyricularia</taxon>
    </lineage>
</organism>
<dbReference type="AlphaFoldDB" id="A0A4P7NW17"/>
<gene>
    <name evidence="2" type="ORF">PoMZ_13667</name>
</gene>
<feature type="compositionally biased region" description="Basic residues" evidence="1">
    <location>
        <begin position="106"/>
        <end position="118"/>
    </location>
</feature>
<reference evidence="2 3" key="1">
    <citation type="journal article" date="2019" name="Mol. Biol. Evol.">
        <title>Blast fungal genomes show frequent chromosomal changes, gene gains and losses, and effector gene turnover.</title>
        <authorList>
            <person name="Gomez Luciano L.B."/>
            <person name="Jason Tsai I."/>
            <person name="Chuma I."/>
            <person name="Tosa Y."/>
            <person name="Chen Y.H."/>
            <person name="Li J.Y."/>
            <person name="Li M.Y."/>
            <person name="Jade Lu M.Y."/>
            <person name="Nakayashiki H."/>
            <person name="Li W.H."/>
        </authorList>
    </citation>
    <scope>NUCLEOTIDE SEQUENCE [LARGE SCALE GENOMIC DNA]</scope>
    <source>
        <strain evidence="2">MZ5-1-6</strain>
    </source>
</reference>
<dbReference type="EMBL" id="CP034210">
    <property type="protein sequence ID" value="QBZ66683.1"/>
    <property type="molecule type" value="Genomic_DNA"/>
</dbReference>
<sequence>KHQTRAPGAQAKVWQDIFNQSTVAAPNSSITQPRCSPASVQITRKIVPTRLEPHQSHRQPQMLVPRLHPAQSLPAINVKFRFPSAPLKRTGDLPEPKSQRPAYNCRRLRKGRRLRGRS</sequence>
<feature type="compositionally biased region" description="Basic and acidic residues" evidence="1">
    <location>
        <begin position="89"/>
        <end position="98"/>
    </location>
</feature>
<accession>A0A4P7NW17</accession>
<feature type="region of interest" description="Disordered" evidence="1">
    <location>
        <begin position="85"/>
        <end position="118"/>
    </location>
</feature>
<proteinExistence type="predicted"/>
<dbReference type="Proteomes" id="UP000294847">
    <property type="component" value="Chromosome 7"/>
</dbReference>
<evidence type="ECO:0000313" key="3">
    <source>
        <dbReference type="Proteomes" id="UP000294847"/>
    </source>
</evidence>
<evidence type="ECO:0000256" key="1">
    <source>
        <dbReference type="SAM" id="MobiDB-lite"/>
    </source>
</evidence>
<name>A0A4P7NW17_PYROR</name>